<evidence type="ECO:0000256" key="3">
    <source>
        <dbReference type="PROSITE-ProRule" id="PRU00023"/>
    </source>
</evidence>
<feature type="repeat" description="ANK" evidence="3">
    <location>
        <begin position="287"/>
        <end position="319"/>
    </location>
</feature>
<dbReference type="EMBL" id="NESQ01000097">
    <property type="protein sequence ID" value="PUU79222.1"/>
    <property type="molecule type" value="Genomic_DNA"/>
</dbReference>
<comment type="caution">
    <text evidence="5">The sequence shown here is derived from an EMBL/GenBank/DDBJ whole genome shotgun (WGS) entry which is preliminary data.</text>
</comment>
<feature type="domain" description="GPI inositol-deacylase winged helix" evidence="4">
    <location>
        <begin position="3"/>
        <end position="72"/>
    </location>
</feature>
<dbReference type="PROSITE" id="PS50088">
    <property type="entry name" value="ANK_REPEAT"/>
    <property type="match status" value="2"/>
</dbReference>
<organism evidence="5 6">
    <name type="scientific">Tuber borchii</name>
    <name type="common">White truffle</name>
    <dbReference type="NCBI Taxonomy" id="42251"/>
    <lineage>
        <taxon>Eukaryota</taxon>
        <taxon>Fungi</taxon>
        <taxon>Dikarya</taxon>
        <taxon>Ascomycota</taxon>
        <taxon>Pezizomycotina</taxon>
        <taxon>Pezizomycetes</taxon>
        <taxon>Pezizales</taxon>
        <taxon>Tuberaceae</taxon>
        <taxon>Tuber</taxon>
    </lineage>
</organism>
<accession>A0A2T6ZUQ4</accession>
<dbReference type="Pfam" id="PF12796">
    <property type="entry name" value="Ank_2"/>
    <property type="match status" value="2"/>
</dbReference>
<gene>
    <name evidence="5" type="ORF">B9Z19DRAFT_914039</name>
</gene>
<sequence length="377" mass="40999">LIIARRPLSIKEATIALGLSSAHSSLEMLQDDIDRDMRADKLRKLCGPLIHVDESIGRVTLLHYSVKEYLIDRAGAHPNIWWRITLQDASKQIARDCITFLSFHEFSSSVPHPHDHYRPYTYDTPPAFVCYFGLEALVPLVARSATTGSQDSAEPEQGFSPLKMSALGGHLRVVKKLLELPQHASDSQDGKAALSVAVDRGHTHIVECLLQHFPSLDSLSPELESASVGGHTEIAKLLLERGTDINQGIEYSCPLDAAAYYGHLDMVKLLIERDADINCSSNSSVYGHGAALHSAAVSNHLEVVEELLRSGANPNLICEPHGTALQAAAHSGCLDVVETLLKVTREPNRQCGQYGSALEAARFVGHDDIAQLLGDTG</sequence>
<protein>
    <submittedName>
        <fullName evidence="5">Ankyrin repeat-containing domain protein</fullName>
    </submittedName>
</protein>
<evidence type="ECO:0000259" key="4">
    <source>
        <dbReference type="Pfam" id="PF22939"/>
    </source>
</evidence>
<dbReference type="PANTHER" id="PTHR24198">
    <property type="entry name" value="ANKYRIN REPEAT AND PROTEIN KINASE DOMAIN-CONTAINING PROTEIN"/>
    <property type="match status" value="1"/>
</dbReference>
<keyword evidence="1" id="KW-0677">Repeat</keyword>
<reference evidence="5 6" key="1">
    <citation type="submission" date="2017-04" db="EMBL/GenBank/DDBJ databases">
        <title>Draft genome sequence of Tuber borchii Vittad., a whitish edible truffle.</title>
        <authorList>
            <consortium name="DOE Joint Genome Institute"/>
            <person name="Murat C."/>
            <person name="Kuo A."/>
            <person name="Barry K.W."/>
            <person name="Clum A."/>
            <person name="Dockter R.B."/>
            <person name="Fauchery L."/>
            <person name="Iotti M."/>
            <person name="Kohler A."/>
            <person name="Labutti K."/>
            <person name="Lindquist E.A."/>
            <person name="Lipzen A."/>
            <person name="Ohm R.A."/>
            <person name="Wang M."/>
            <person name="Grigoriev I.V."/>
            <person name="Zambonelli A."/>
            <person name="Martin F.M."/>
        </authorList>
    </citation>
    <scope>NUCLEOTIDE SEQUENCE [LARGE SCALE GENOMIC DNA]</scope>
    <source>
        <strain evidence="5 6">Tbo3840</strain>
    </source>
</reference>
<evidence type="ECO:0000313" key="6">
    <source>
        <dbReference type="Proteomes" id="UP000244722"/>
    </source>
</evidence>
<dbReference type="SMART" id="SM00248">
    <property type="entry name" value="ANK"/>
    <property type="match status" value="6"/>
</dbReference>
<keyword evidence="2 3" id="KW-0040">ANK repeat</keyword>
<feature type="non-terminal residue" evidence="5">
    <location>
        <position position="1"/>
    </location>
</feature>
<evidence type="ECO:0000256" key="2">
    <source>
        <dbReference type="ARBA" id="ARBA00023043"/>
    </source>
</evidence>
<evidence type="ECO:0000256" key="1">
    <source>
        <dbReference type="ARBA" id="ARBA00022737"/>
    </source>
</evidence>
<feature type="repeat" description="ANK" evidence="3">
    <location>
        <begin position="250"/>
        <end position="282"/>
    </location>
</feature>
<dbReference type="AlphaFoldDB" id="A0A2T6ZUQ4"/>
<feature type="non-terminal residue" evidence="5">
    <location>
        <position position="377"/>
    </location>
</feature>
<proteinExistence type="predicted"/>
<keyword evidence="6" id="KW-1185">Reference proteome</keyword>
<dbReference type="OrthoDB" id="4772757at2759"/>
<evidence type="ECO:0000313" key="5">
    <source>
        <dbReference type="EMBL" id="PUU79222.1"/>
    </source>
</evidence>
<name>A0A2T6ZUQ4_TUBBO</name>
<dbReference type="Gene3D" id="1.25.40.20">
    <property type="entry name" value="Ankyrin repeat-containing domain"/>
    <property type="match status" value="2"/>
</dbReference>
<dbReference type="PANTHER" id="PTHR24198:SF194">
    <property type="entry name" value="INVERSIN-A"/>
    <property type="match status" value="1"/>
</dbReference>
<dbReference type="SUPFAM" id="SSF48403">
    <property type="entry name" value="Ankyrin repeat"/>
    <property type="match status" value="1"/>
</dbReference>
<dbReference type="PROSITE" id="PS50297">
    <property type="entry name" value="ANK_REP_REGION"/>
    <property type="match status" value="2"/>
</dbReference>
<dbReference type="InterPro" id="IPR054471">
    <property type="entry name" value="GPIID_WHD"/>
</dbReference>
<dbReference type="InterPro" id="IPR002110">
    <property type="entry name" value="Ankyrin_rpt"/>
</dbReference>
<dbReference type="STRING" id="42251.A0A2T6ZUQ4"/>
<dbReference type="Pfam" id="PF22939">
    <property type="entry name" value="WHD_GPIID"/>
    <property type="match status" value="1"/>
</dbReference>
<dbReference type="InterPro" id="IPR036770">
    <property type="entry name" value="Ankyrin_rpt-contain_sf"/>
</dbReference>
<dbReference type="Proteomes" id="UP000244722">
    <property type="component" value="Unassembled WGS sequence"/>
</dbReference>